<sequence>MMACKHGPFSHNSRHSRSPPFSPVNQAPGPHHCKLQHVGAPNASTHMAQRSFPRGPHMDSTQRAKLSTTKAHSTPNSIHTHDLFTRKWAPRFINPPCTRVPRRFNSHHSHHWTAQSAWTHLGHTPASPSSRTFLRMSQRTSIPASRGHSRTRSTPRPAIFLIRGTASQPYLKSFQWPNTQTISIRQFPPSFGDINVPNGGEKEKAMNRGEGRKRQLTVITSGNGVNWFSVKF</sequence>
<reference evidence="2" key="1">
    <citation type="submission" date="2016-02" db="EMBL/GenBank/DDBJ databases">
        <title>WGS assembly of Manihot esculenta.</title>
        <authorList>
            <person name="Bredeson J.V."/>
            <person name="Prochnik S.E."/>
            <person name="Lyons J.B."/>
            <person name="Schmutz J."/>
            <person name="Grimwood J."/>
            <person name="Vrebalov J."/>
            <person name="Bart R.S."/>
            <person name="Amuge T."/>
            <person name="Ferguson M.E."/>
            <person name="Green R."/>
            <person name="Putnam N."/>
            <person name="Stites J."/>
            <person name="Rounsley S."/>
            <person name="Rokhsar D.S."/>
        </authorList>
    </citation>
    <scope>NUCLEOTIDE SEQUENCE [LARGE SCALE GENOMIC DNA]</scope>
    <source>
        <tissue evidence="2">Leaf</tissue>
    </source>
</reference>
<protein>
    <submittedName>
        <fullName evidence="2">Uncharacterized protein</fullName>
    </submittedName>
</protein>
<dbReference type="AlphaFoldDB" id="A0A2C9WIG3"/>
<evidence type="ECO:0000256" key="1">
    <source>
        <dbReference type="SAM" id="MobiDB-lite"/>
    </source>
</evidence>
<organism evidence="2">
    <name type="scientific">Manihot esculenta</name>
    <name type="common">Cassava</name>
    <name type="synonym">Jatropha manihot</name>
    <dbReference type="NCBI Taxonomy" id="3983"/>
    <lineage>
        <taxon>Eukaryota</taxon>
        <taxon>Viridiplantae</taxon>
        <taxon>Streptophyta</taxon>
        <taxon>Embryophyta</taxon>
        <taxon>Tracheophyta</taxon>
        <taxon>Spermatophyta</taxon>
        <taxon>Magnoliopsida</taxon>
        <taxon>eudicotyledons</taxon>
        <taxon>Gunneridae</taxon>
        <taxon>Pentapetalae</taxon>
        <taxon>rosids</taxon>
        <taxon>fabids</taxon>
        <taxon>Malpighiales</taxon>
        <taxon>Euphorbiaceae</taxon>
        <taxon>Crotonoideae</taxon>
        <taxon>Manihoteae</taxon>
        <taxon>Manihot</taxon>
    </lineage>
</organism>
<name>A0A2C9WIG3_MANES</name>
<evidence type="ECO:0000313" key="2">
    <source>
        <dbReference type="EMBL" id="OAY59712.1"/>
    </source>
</evidence>
<gene>
    <name evidence="2" type="ORF">MANES_01G052900</name>
</gene>
<dbReference type="EMBL" id="CM004387">
    <property type="protein sequence ID" value="OAY59712.1"/>
    <property type="molecule type" value="Genomic_DNA"/>
</dbReference>
<feature type="region of interest" description="Disordered" evidence="1">
    <location>
        <begin position="1"/>
        <end position="77"/>
    </location>
</feature>
<feature type="compositionally biased region" description="Polar residues" evidence="1">
    <location>
        <begin position="63"/>
        <end position="77"/>
    </location>
</feature>
<accession>A0A2C9WIG3</accession>
<proteinExistence type="predicted"/>